<dbReference type="Proteomes" id="UP000248021">
    <property type="component" value="Unassembled WGS sequence"/>
</dbReference>
<gene>
    <name evidence="3" type="ORF">C7450_104280</name>
</gene>
<comment type="caution">
    <text evidence="3">The sequence shown here is derived from an EMBL/GenBank/DDBJ whole genome shotgun (WGS) entry which is preliminary data.</text>
</comment>
<dbReference type="PROSITE" id="PS51257">
    <property type="entry name" value="PROKAR_LIPOPROTEIN"/>
    <property type="match status" value="1"/>
</dbReference>
<dbReference type="PANTHER" id="PTHR31157:SF1">
    <property type="entry name" value="SCP DOMAIN-CONTAINING PROTEIN"/>
    <property type="match status" value="1"/>
</dbReference>
<sequence>MMRSLLPAGAALCAIAVLAACSTDAPRPSSPARPVFYQSLASPSASVDAAMAAEMISAYRGNKGLLPLTVDPGLVARAQAAADSMARADRPASGEALSKQLAMKGLNSPGVNLSAGYHTLAEAFSGWRDSPAHNRVMLSPQATRLGIATAYAPGSKYKVYWALIVAGPS</sequence>
<keyword evidence="4" id="KW-1185">Reference proteome</keyword>
<dbReference type="PANTHER" id="PTHR31157">
    <property type="entry name" value="SCP DOMAIN-CONTAINING PROTEIN"/>
    <property type="match status" value="1"/>
</dbReference>
<keyword evidence="1" id="KW-0732">Signal</keyword>
<name>A0A2V3UBP4_9HYPH</name>
<dbReference type="Pfam" id="PF00188">
    <property type="entry name" value="CAP"/>
    <property type="match status" value="1"/>
</dbReference>
<dbReference type="RefSeq" id="WP_342588505.1">
    <property type="nucleotide sequence ID" value="NZ_JAHBRY010000001.1"/>
</dbReference>
<evidence type="ECO:0000313" key="4">
    <source>
        <dbReference type="Proteomes" id="UP000248021"/>
    </source>
</evidence>
<feature type="domain" description="SCP" evidence="2">
    <location>
        <begin position="55"/>
        <end position="162"/>
    </location>
</feature>
<reference evidence="3 4" key="1">
    <citation type="submission" date="2018-05" db="EMBL/GenBank/DDBJ databases">
        <title>Genomic Encyclopedia of Type Strains, Phase IV (KMG-IV): sequencing the most valuable type-strain genomes for metagenomic binning, comparative biology and taxonomic classification.</title>
        <authorList>
            <person name="Goeker M."/>
        </authorList>
    </citation>
    <scope>NUCLEOTIDE SEQUENCE [LARGE SCALE GENOMIC DNA]</scope>
    <source>
        <strain evidence="3 4">DSM 6462</strain>
    </source>
</reference>
<accession>A0A2V3UBP4</accession>
<dbReference type="SUPFAM" id="SSF55797">
    <property type="entry name" value="PR-1-like"/>
    <property type="match status" value="1"/>
</dbReference>
<proteinExistence type="predicted"/>
<dbReference type="InterPro" id="IPR035940">
    <property type="entry name" value="CAP_sf"/>
</dbReference>
<dbReference type="AlphaFoldDB" id="A0A2V3UBP4"/>
<evidence type="ECO:0000313" key="3">
    <source>
        <dbReference type="EMBL" id="PXW60228.1"/>
    </source>
</evidence>
<feature type="chain" id="PRO_5015880329" evidence="1">
    <location>
        <begin position="20"/>
        <end position="169"/>
    </location>
</feature>
<feature type="signal peptide" evidence="1">
    <location>
        <begin position="1"/>
        <end position="19"/>
    </location>
</feature>
<dbReference type="Gene3D" id="3.40.33.10">
    <property type="entry name" value="CAP"/>
    <property type="match status" value="1"/>
</dbReference>
<evidence type="ECO:0000256" key="1">
    <source>
        <dbReference type="SAM" id="SignalP"/>
    </source>
</evidence>
<evidence type="ECO:0000259" key="2">
    <source>
        <dbReference type="Pfam" id="PF00188"/>
    </source>
</evidence>
<dbReference type="CDD" id="cd05379">
    <property type="entry name" value="CAP_bacterial"/>
    <property type="match status" value="1"/>
</dbReference>
<dbReference type="InterPro" id="IPR014044">
    <property type="entry name" value="CAP_dom"/>
</dbReference>
<organism evidence="3 4">
    <name type="scientific">Chelatococcus asaccharovorans</name>
    <dbReference type="NCBI Taxonomy" id="28210"/>
    <lineage>
        <taxon>Bacteria</taxon>
        <taxon>Pseudomonadati</taxon>
        <taxon>Pseudomonadota</taxon>
        <taxon>Alphaproteobacteria</taxon>
        <taxon>Hyphomicrobiales</taxon>
        <taxon>Chelatococcaceae</taxon>
        <taxon>Chelatococcus</taxon>
    </lineage>
</organism>
<protein>
    <submittedName>
        <fullName evidence="3">Uncharacterized protein YkwD</fullName>
    </submittedName>
</protein>
<dbReference type="EMBL" id="QJJK01000004">
    <property type="protein sequence ID" value="PXW60228.1"/>
    <property type="molecule type" value="Genomic_DNA"/>
</dbReference>